<dbReference type="PANTHER" id="PTHR48228:SF6">
    <property type="entry name" value="L-CARNITINE COA-TRANSFERASE"/>
    <property type="match status" value="1"/>
</dbReference>
<dbReference type="InterPro" id="IPR023606">
    <property type="entry name" value="CoA-Trfase_III_dom_1_sf"/>
</dbReference>
<organism evidence="3 4">
    <name type="scientific">Mycolicibacterium phlei DSM 43239 = CCUG 21000</name>
    <dbReference type="NCBI Taxonomy" id="1226750"/>
    <lineage>
        <taxon>Bacteria</taxon>
        <taxon>Bacillati</taxon>
        <taxon>Actinomycetota</taxon>
        <taxon>Actinomycetes</taxon>
        <taxon>Mycobacteriales</taxon>
        <taxon>Mycobacteriaceae</taxon>
        <taxon>Mycolicibacterium</taxon>
    </lineage>
</organism>
<evidence type="ECO:0000256" key="1">
    <source>
        <dbReference type="ARBA" id="ARBA00008383"/>
    </source>
</evidence>
<dbReference type="SUPFAM" id="SSF89796">
    <property type="entry name" value="CoA-transferase family III (CaiB/BaiF)"/>
    <property type="match status" value="3"/>
</dbReference>
<dbReference type="GO" id="GO:0016740">
    <property type="term" value="F:transferase activity"/>
    <property type="evidence" value="ECO:0007669"/>
    <property type="project" value="UniProtKB-KW"/>
</dbReference>
<protein>
    <submittedName>
        <fullName evidence="3">CoA transferase</fullName>
    </submittedName>
</protein>
<dbReference type="InterPro" id="IPR044855">
    <property type="entry name" value="CoA-Trfase_III_dom3_sf"/>
</dbReference>
<evidence type="ECO:0000313" key="3">
    <source>
        <dbReference type="EMBL" id="KAB7754734.1"/>
    </source>
</evidence>
<comment type="similarity">
    <text evidence="1">Belongs to the CoA-transferase III family.</text>
</comment>
<sequence length="810" mass="86621">MTDAYDPPLLGTRVLDLTSGPMTAVGRLFADLGATVTALNLRGVTGDDTVGPTVDGVPVQTAINRHGMASVELDSATDAAEFERLLAESDILIENTQPGSSAEATLAVREIRRRHPSLVILSISDFGRDNDYKRWQATTPVLHALTSELSRSGIPGREPLVPPADLPYQVAAAQAAVMTMAIYLDRLRTGEGDLIDFSVLDGAMQTLDPPFGSAGTGSAGVAVSAQARDWNSEQLRYPIIPCKDGHVRICILAKRQWRGMFTWMGEPEEFSDPSYDKLGKRFHSPALFEAIKKFCSDKTRAELEAQGQQHGVPTAAVLTLSEALTAEHFQERGFFRDVELTPGVTAPVPVGVSVIDGQRASALNIDGQAASPTGAPKLAARNRGGQGLPLEGIRVLDLGVIVVGADTGRLFGDLGADVVKIEHSAYPDGLRVGRFGSMTQPFAAGHRNKRSIGIDLRSEEGRALAHRLVEVSDVVLTNFKPGVAESLGMDYATLKDVNPGVVVVDSSAYGPTGPWAKRLGYGPLVRAAVGFTNLWTYPGESETFCDTVTVYPDHVAARIGAVSALAALLRRERTGRGGSVSISQAEVMLSHLAADIAADALQRSGRTRTDEGHDYPWGMFSTSEDDGWIAVTVRDDADLQALRWVLGVPGDGPVGAEQVREWTSRHTRLEAMERLEAAGGPAGGGVGAHQPPPLDYSHARLEAMERLQSAGVPAGAVLHAHELPAWNYYEQRRAFREELHPYGGSTPYMMENVQVHADHVADPPLGQAPLIGEQTAEIAAELLGLDADQIAALHEKGVLETIQPDPVPQG</sequence>
<keyword evidence="2 3" id="KW-0808">Transferase</keyword>
<keyword evidence="4" id="KW-1185">Reference proteome</keyword>
<dbReference type="Proteomes" id="UP000325690">
    <property type="component" value="Unassembled WGS sequence"/>
</dbReference>
<dbReference type="PANTHER" id="PTHR48228">
    <property type="entry name" value="SUCCINYL-COA--D-CITRAMALATE COA-TRANSFERASE"/>
    <property type="match status" value="1"/>
</dbReference>
<dbReference type="InterPro" id="IPR003673">
    <property type="entry name" value="CoA-Trfase_fam_III"/>
</dbReference>
<evidence type="ECO:0000313" key="4">
    <source>
        <dbReference type="Proteomes" id="UP000325690"/>
    </source>
</evidence>
<dbReference type="AlphaFoldDB" id="A0A5N5UYP8"/>
<accession>A0A5N5UYP8</accession>
<dbReference type="EMBL" id="ANBP01000023">
    <property type="protein sequence ID" value="KAB7754734.1"/>
    <property type="molecule type" value="Genomic_DNA"/>
</dbReference>
<reference evidence="3 4" key="1">
    <citation type="submission" date="2012-10" db="EMBL/GenBank/DDBJ databases">
        <title>The draft sequence of the Mycobacterium pheli genome.</title>
        <authorList>
            <person name="Pettersson B.M.F."/>
            <person name="Das S."/>
            <person name="Dasgupta S."/>
            <person name="Bhattacharya A."/>
            <person name="Kirsebom L.A."/>
        </authorList>
    </citation>
    <scope>NUCLEOTIDE SEQUENCE [LARGE SCALE GENOMIC DNA]</scope>
    <source>
        <strain evidence="3 4">CCUG 21000</strain>
    </source>
</reference>
<gene>
    <name evidence="3" type="ORF">MPHL21000_16465</name>
</gene>
<dbReference type="InterPro" id="IPR050509">
    <property type="entry name" value="CoA-transferase_III"/>
</dbReference>
<dbReference type="Gene3D" id="3.40.50.10540">
    <property type="entry name" value="Crotonobetainyl-coa:carnitine coa-transferase, domain 1"/>
    <property type="match status" value="3"/>
</dbReference>
<dbReference type="RefSeq" id="WP_152275503.1">
    <property type="nucleotide sequence ID" value="NZ_ANBP01000023.1"/>
</dbReference>
<name>A0A5N5UYP8_MYCPH</name>
<comment type="caution">
    <text evidence="3">The sequence shown here is derived from an EMBL/GenBank/DDBJ whole genome shotgun (WGS) entry which is preliminary data.</text>
</comment>
<proteinExistence type="inferred from homology"/>
<dbReference type="Pfam" id="PF02515">
    <property type="entry name" value="CoA_transf_3"/>
    <property type="match status" value="2"/>
</dbReference>
<evidence type="ECO:0000256" key="2">
    <source>
        <dbReference type="ARBA" id="ARBA00022679"/>
    </source>
</evidence>
<dbReference type="Gene3D" id="3.30.1540.10">
    <property type="entry name" value="formyl-coa transferase, domain 3"/>
    <property type="match status" value="2"/>
</dbReference>